<organism evidence="5 6">
    <name type="scientific">Parabacteroides distasonis</name>
    <dbReference type="NCBI Taxonomy" id="823"/>
    <lineage>
        <taxon>Bacteria</taxon>
        <taxon>Pseudomonadati</taxon>
        <taxon>Bacteroidota</taxon>
        <taxon>Bacteroidia</taxon>
        <taxon>Bacteroidales</taxon>
        <taxon>Tannerellaceae</taxon>
        <taxon>Parabacteroides</taxon>
    </lineage>
</organism>
<dbReference type="CDD" id="cd13832">
    <property type="entry name" value="IHF"/>
    <property type="match status" value="1"/>
</dbReference>
<dbReference type="InterPro" id="IPR010992">
    <property type="entry name" value="IHF-like_DNA-bd_dom_sf"/>
</dbReference>
<dbReference type="SUPFAM" id="SSF47729">
    <property type="entry name" value="IHF-like DNA-binding proteins"/>
    <property type="match status" value="1"/>
</dbReference>
<dbReference type="InterPro" id="IPR000119">
    <property type="entry name" value="Hist_DNA-bd"/>
</dbReference>
<dbReference type="SMART" id="SM00411">
    <property type="entry name" value="BHL"/>
    <property type="match status" value="1"/>
</dbReference>
<protein>
    <submittedName>
        <fullName evidence="5">Px</fullName>
    </submittedName>
</protein>
<dbReference type="Proteomes" id="UP000095455">
    <property type="component" value="Unassembled WGS sequence"/>
</dbReference>
<sequence>MNRRELIKTLADKLSITRVEAMRFAQAWEEVTTEALENDGSLMLLGFGTFSAWEQTERIGRNPKNGVAYMIRARKSVKFKPGKLLLKQLNVSSSK</sequence>
<keyword evidence="3" id="KW-0238">DNA-binding</keyword>
<evidence type="ECO:0000256" key="2">
    <source>
        <dbReference type="ARBA" id="ARBA00023067"/>
    </source>
</evidence>
<dbReference type="GO" id="GO:0030261">
    <property type="term" value="P:chromosome condensation"/>
    <property type="evidence" value="ECO:0007669"/>
    <property type="project" value="UniProtKB-KW"/>
</dbReference>
<dbReference type="InterPro" id="IPR020816">
    <property type="entry name" value="Histone-like_DNA-bd_CS"/>
</dbReference>
<accession>A0A8D9L1P6</accession>
<evidence type="ECO:0000313" key="5">
    <source>
        <dbReference type="EMBL" id="CUN42017.1"/>
    </source>
</evidence>
<dbReference type="GO" id="GO:0005829">
    <property type="term" value="C:cytosol"/>
    <property type="evidence" value="ECO:0007669"/>
    <property type="project" value="TreeGrafter"/>
</dbReference>
<dbReference type="Pfam" id="PF00216">
    <property type="entry name" value="Bac_DNA_binding"/>
    <property type="match status" value="1"/>
</dbReference>
<dbReference type="Gene3D" id="4.10.520.10">
    <property type="entry name" value="IHF-like DNA-binding proteins"/>
    <property type="match status" value="1"/>
</dbReference>
<gene>
    <name evidence="5" type="ORF">ERS852380_00307</name>
</gene>
<evidence type="ECO:0000256" key="1">
    <source>
        <dbReference type="ARBA" id="ARBA00010529"/>
    </source>
</evidence>
<name>A0A8D9L1P6_PARDI</name>
<evidence type="ECO:0000256" key="4">
    <source>
        <dbReference type="RuleBase" id="RU003939"/>
    </source>
</evidence>
<evidence type="ECO:0000313" key="6">
    <source>
        <dbReference type="Proteomes" id="UP000095455"/>
    </source>
</evidence>
<dbReference type="EMBL" id="CYYK01000001">
    <property type="protein sequence ID" value="CUN42017.1"/>
    <property type="molecule type" value="Genomic_DNA"/>
</dbReference>
<comment type="similarity">
    <text evidence="1 4">Belongs to the bacterial histone-like protein family.</text>
</comment>
<dbReference type="GO" id="GO:0003677">
    <property type="term" value="F:DNA binding"/>
    <property type="evidence" value="ECO:0007669"/>
    <property type="project" value="UniProtKB-KW"/>
</dbReference>
<dbReference type="GO" id="GO:0030527">
    <property type="term" value="F:structural constituent of chromatin"/>
    <property type="evidence" value="ECO:0007669"/>
    <property type="project" value="InterPro"/>
</dbReference>
<reference evidence="5 6" key="1">
    <citation type="submission" date="2015-09" db="EMBL/GenBank/DDBJ databases">
        <authorList>
            <consortium name="Pathogen Informatics"/>
        </authorList>
    </citation>
    <scope>NUCLEOTIDE SEQUENCE [LARGE SCALE GENOMIC DNA]</scope>
    <source>
        <strain evidence="5 6">2789STDY5608822</strain>
    </source>
</reference>
<dbReference type="PRINTS" id="PR01727">
    <property type="entry name" value="DNABINDINGHU"/>
</dbReference>
<evidence type="ECO:0000256" key="3">
    <source>
        <dbReference type="ARBA" id="ARBA00023125"/>
    </source>
</evidence>
<dbReference type="AlphaFoldDB" id="A0A8D9L1P6"/>
<dbReference type="PANTHER" id="PTHR33175">
    <property type="entry name" value="DNA-BINDING PROTEIN HU"/>
    <property type="match status" value="1"/>
</dbReference>
<keyword evidence="2" id="KW-0226">DNA condensation</keyword>
<dbReference type="PANTHER" id="PTHR33175:SF3">
    <property type="entry name" value="DNA-BINDING PROTEIN HU-BETA"/>
    <property type="match status" value="1"/>
</dbReference>
<dbReference type="PROSITE" id="PS00045">
    <property type="entry name" value="HISTONE_LIKE"/>
    <property type="match status" value="1"/>
</dbReference>
<comment type="caution">
    <text evidence="5">The sequence shown here is derived from an EMBL/GenBank/DDBJ whole genome shotgun (WGS) entry which is preliminary data.</text>
</comment>
<dbReference type="RefSeq" id="WP_057316347.1">
    <property type="nucleotide sequence ID" value="NZ_CABMKT010000001.1"/>
</dbReference>
<proteinExistence type="inferred from homology"/>